<evidence type="ECO:0000256" key="1">
    <source>
        <dbReference type="SAM" id="MobiDB-lite"/>
    </source>
</evidence>
<name>A0A4R6V4L8_9ACTN</name>
<organism evidence="2 3">
    <name type="scientific">Actinorugispora endophytica</name>
    <dbReference type="NCBI Taxonomy" id="1605990"/>
    <lineage>
        <taxon>Bacteria</taxon>
        <taxon>Bacillati</taxon>
        <taxon>Actinomycetota</taxon>
        <taxon>Actinomycetes</taxon>
        <taxon>Streptosporangiales</taxon>
        <taxon>Nocardiopsidaceae</taxon>
        <taxon>Actinorugispora</taxon>
    </lineage>
</organism>
<gene>
    <name evidence="2" type="ORF">EV190_103210</name>
</gene>
<protein>
    <submittedName>
        <fullName evidence="2">Uncharacterized protein</fullName>
    </submittedName>
</protein>
<dbReference type="OrthoDB" id="3436346at2"/>
<sequence length="119" mass="12185">MPVNNPPPLRPPAAARSQLLSDLAGRVRALGGVALLALADGEHPVLYVRSQDRTVPVVLVQGVTGGWWFIWGRSGWADSSQVDRVAATLAAPTPAPGPGPACPDGVPASGRHASLKAVA</sequence>
<proteinExistence type="predicted"/>
<reference evidence="2 3" key="1">
    <citation type="submission" date="2019-03" db="EMBL/GenBank/DDBJ databases">
        <title>Genomic Encyclopedia of Type Strains, Phase IV (KMG-IV): sequencing the most valuable type-strain genomes for metagenomic binning, comparative biology and taxonomic classification.</title>
        <authorList>
            <person name="Goeker M."/>
        </authorList>
    </citation>
    <scope>NUCLEOTIDE SEQUENCE [LARGE SCALE GENOMIC DNA]</scope>
    <source>
        <strain evidence="2 3">DSM 46770</strain>
    </source>
</reference>
<accession>A0A4R6V4L8</accession>
<comment type="caution">
    <text evidence="2">The sequence shown here is derived from an EMBL/GenBank/DDBJ whole genome shotgun (WGS) entry which is preliminary data.</text>
</comment>
<evidence type="ECO:0000313" key="3">
    <source>
        <dbReference type="Proteomes" id="UP000295281"/>
    </source>
</evidence>
<keyword evidence="3" id="KW-1185">Reference proteome</keyword>
<evidence type="ECO:0000313" key="2">
    <source>
        <dbReference type="EMBL" id="TDQ53759.1"/>
    </source>
</evidence>
<dbReference type="RefSeq" id="WP_133740671.1">
    <property type="nucleotide sequence ID" value="NZ_SNYN01000003.1"/>
</dbReference>
<feature type="region of interest" description="Disordered" evidence="1">
    <location>
        <begin position="90"/>
        <end position="119"/>
    </location>
</feature>
<dbReference type="Proteomes" id="UP000295281">
    <property type="component" value="Unassembled WGS sequence"/>
</dbReference>
<dbReference type="AlphaFoldDB" id="A0A4R6V4L8"/>
<dbReference type="EMBL" id="SNYN01000003">
    <property type="protein sequence ID" value="TDQ53759.1"/>
    <property type="molecule type" value="Genomic_DNA"/>
</dbReference>